<evidence type="ECO:0008006" key="3">
    <source>
        <dbReference type="Google" id="ProtNLM"/>
    </source>
</evidence>
<dbReference type="EMBL" id="BAABME010005043">
    <property type="protein sequence ID" value="GAA0164437.1"/>
    <property type="molecule type" value="Genomic_DNA"/>
</dbReference>
<keyword evidence="2" id="KW-1185">Reference proteome</keyword>
<reference evidence="1 2" key="1">
    <citation type="submission" date="2024-01" db="EMBL/GenBank/DDBJ databases">
        <title>The complete chloroplast genome sequence of Lithospermum erythrorhizon: insights into the phylogenetic relationship among Boraginaceae species and the maternal lineages of purple gromwells.</title>
        <authorList>
            <person name="Okada T."/>
            <person name="Watanabe K."/>
        </authorList>
    </citation>
    <scope>NUCLEOTIDE SEQUENCE [LARGE SCALE GENOMIC DNA]</scope>
</reference>
<dbReference type="AlphaFoldDB" id="A0AAV3QK39"/>
<evidence type="ECO:0000313" key="2">
    <source>
        <dbReference type="Proteomes" id="UP001454036"/>
    </source>
</evidence>
<proteinExistence type="predicted"/>
<organism evidence="1 2">
    <name type="scientific">Lithospermum erythrorhizon</name>
    <name type="common">Purple gromwell</name>
    <name type="synonym">Lithospermum officinale var. erythrorhizon</name>
    <dbReference type="NCBI Taxonomy" id="34254"/>
    <lineage>
        <taxon>Eukaryota</taxon>
        <taxon>Viridiplantae</taxon>
        <taxon>Streptophyta</taxon>
        <taxon>Embryophyta</taxon>
        <taxon>Tracheophyta</taxon>
        <taxon>Spermatophyta</taxon>
        <taxon>Magnoliopsida</taxon>
        <taxon>eudicotyledons</taxon>
        <taxon>Gunneridae</taxon>
        <taxon>Pentapetalae</taxon>
        <taxon>asterids</taxon>
        <taxon>lamiids</taxon>
        <taxon>Boraginales</taxon>
        <taxon>Boraginaceae</taxon>
        <taxon>Boraginoideae</taxon>
        <taxon>Lithospermeae</taxon>
        <taxon>Lithospermum</taxon>
    </lineage>
</organism>
<dbReference type="GO" id="GO:0003676">
    <property type="term" value="F:nucleic acid binding"/>
    <property type="evidence" value="ECO:0007669"/>
    <property type="project" value="InterPro"/>
</dbReference>
<evidence type="ECO:0000313" key="1">
    <source>
        <dbReference type="EMBL" id="GAA0164437.1"/>
    </source>
</evidence>
<protein>
    <recommendedName>
        <fullName evidence="3">RRM domain-containing protein</fullName>
    </recommendedName>
</protein>
<name>A0AAV3QK39_LITER</name>
<comment type="caution">
    <text evidence="1">The sequence shown here is derived from an EMBL/GenBank/DDBJ whole genome shotgun (WGS) entry which is preliminary data.</text>
</comment>
<gene>
    <name evidence="1" type="ORF">LIER_20076</name>
</gene>
<dbReference type="SUPFAM" id="SSF54928">
    <property type="entry name" value="RNA-binding domain, RBD"/>
    <property type="match status" value="1"/>
</dbReference>
<accession>A0AAV3QK39</accession>
<dbReference type="Proteomes" id="UP001454036">
    <property type="component" value="Unassembled WGS sequence"/>
</dbReference>
<dbReference type="InterPro" id="IPR035979">
    <property type="entry name" value="RBD_domain_sf"/>
</dbReference>
<sequence>MSPVGYTAEVVGLSPKATEKDVYDFFSHCGAIDHLEVLEKYALNQIRVRALFSWSPIGFWRSRSRGRFWPMATG</sequence>